<dbReference type="InterPro" id="IPR015797">
    <property type="entry name" value="NUDIX_hydrolase-like_dom_sf"/>
</dbReference>
<evidence type="ECO:0000313" key="9">
    <source>
        <dbReference type="EMBL" id="PRP93123.1"/>
    </source>
</evidence>
<dbReference type="RefSeq" id="WP_106393768.1">
    <property type="nucleotide sequence ID" value="NZ_PVNK01000194.1"/>
</dbReference>
<evidence type="ECO:0000313" key="10">
    <source>
        <dbReference type="Proteomes" id="UP000237968"/>
    </source>
</evidence>
<dbReference type="OrthoDB" id="9794310at2"/>
<evidence type="ECO:0000256" key="3">
    <source>
        <dbReference type="ARBA" id="ARBA00007275"/>
    </source>
</evidence>
<dbReference type="GO" id="GO:0016787">
    <property type="term" value="F:hydrolase activity"/>
    <property type="evidence" value="ECO:0007669"/>
    <property type="project" value="UniProtKB-KW"/>
</dbReference>
<evidence type="ECO:0000256" key="1">
    <source>
        <dbReference type="ARBA" id="ARBA00000847"/>
    </source>
</evidence>
<dbReference type="SUPFAM" id="SSF55811">
    <property type="entry name" value="Nudix"/>
    <property type="match status" value="1"/>
</dbReference>
<feature type="domain" description="Nudix hydrolase" evidence="8">
    <location>
        <begin position="38"/>
        <end position="172"/>
    </location>
</feature>
<reference evidence="9 10" key="1">
    <citation type="submission" date="2018-03" db="EMBL/GenBank/DDBJ databases">
        <title>Draft Genome Sequences of the Obligatory Marine Myxobacteria Enhygromyxa salina SWB005.</title>
        <authorList>
            <person name="Poehlein A."/>
            <person name="Moghaddam J.A."/>
            <person name="Harms H."/>
            <person name="Alanjari M."/>
            <person name="Koenig G.M."/>
            <person name="Daniel R."/>
            <person name="Schaeberle T.F."/>
        </authorList>
    </citation>
    <scope>NUCLEOTIDE SEQUENCE [LARGE SCALE GENOMIC DNA]</scope>
    <source>
        <strain evidence="9 10">SWB005</strain>
    </source>
</reference>
<dbReference type="CDD" id="cd03424">
    <property type="entry name" value="NUDIX_ADPRase_Nudt5_UGPPase_Nudt14"/>
    <property type="match status" value="1"/>
</dbReference>
<evidence type="ECO:0000256" key="5">
    <source>
        <dbReference type="ARBA" id="ARBA00022801"/>
    </source>
</evidence>
<gene>
    <name evidence="9" type="primary">nudF</name>
    <name evidence="9" type="ORF">ENSA5_44980</name>
</gene>
<comment type="caution">
    <text evidence="9">The sequence shown here is derived from an EMBL/GenBank/DDBJ whole genome shotgun (WGS) entry which is preliminary data.</text>
</comment>
<protein>
    <recommendedName>
        <fullName evidence="4">GDP-mannose pyrophosphatase</fullName>
    </recommendedName>
    <alternativeName>
        <fullName evidence="6">GDP-mannose hydrolase</fullName>
    </alternativeName>
    <alternativeName>
        <fullName evidence="7">GDPMK</fullName>
    </alternativeName>
</protein>
<keyword evidence="10" id="KW-1185">Reference proteome</keyword>
<dbReference type="Gene3D" id="3.90.79.10">
    <property type="entry name" value="Nucleoside Triphosphate Pyrophosphohydrolase"/>
    <property type="match status" value="1"/>
</dbReference>
<dbReference type="GO" id="GO:0006753">
    <property type="term" value="P:nucleoside phosphate metabolic process"/>
    <property type="evidence" value="ECO:0007669"/>
    <property type="project" value="TreeGrafter"/>
</dbReference>
<organism evidence="9 10">
    <name type="scientific">Enhygromyxa salina</name>
    <dbReference type="NCBI Taxonomy" id="215803"/>
    <lineage>
        <taxon>Bacteria</taxon>
        <taxon>Pseudomonadati</taxon>
        <taxon>Myxococcota</taxon>
        <taxon>Polyangia</taxon>
        <taxon>Nannocystales</taxon>
        <taxon>Nannocystaceae</taxon>
        <taxon>Enhygromyxa</taxon>
    </lineage>
</organism>
<dbReference type="GO" id="GO:0019693">
    <property type="term" value="P:ribose phosphate metabolic process"/>
    <property type="evidence" value="ECO:0007669"/>
    <property type="project" value="TreeGrafter"/>
</dbReference>
<dbReference type="InterPro" id="IPR000086">
    <property type="entry name" value="NUDIX_hydrolase_dom"/>
</dbReference>
<evidence type="ECO:0000256" key="2">
    <source>
        <dbReference type="ARBA" id="ARBA00001946"/>
    </source>
</evidence>
<sequence length="188" mass="20570">MSDAPPSKQEFPEPELIAEGKWLRLLKRGRWEFAQRTVGGTAALIVAVTEADELILIAQPRPPVAGITIELPAGLIGDHAGSEDEAPELAAARELEEETGFKPARLERVAEGTSTPGLSDERLIFFRAHELERVSEGGGDEHEDITVFLVPLAEVESWLAARQAEGYVIDLKIWAGLYFARRPSDTST</sequence>
<comment type="similarity">
    <text evidence="3">Belongs to the Nudix hydrolase family. NudK subfamily.</text>
</comment>
<dbReference type="AlphaFoldDB" id="A0A2S9XJU7"/>
<dbReference type="PANTHER" id="PTHR11839">
    <property type="entry name" value="UDP/ADP-SUGAR PYROPHOSPHATASE"/>
    <property type="match status" value="1"/>
</dbReference>
<dbReference type="Proteomes" id="UP000237968">
    <property type="component" value="Unassembled WGS sequence"/>
</dbReference>
<dbReference type="PROSITE" id="PS51462">
    <property type="entry name" value="NUDIX"/>
    <property type="match status" value="1"/>
</dbReference>
<proteinExistence type="inferred from homology"/>
<evidence type="ECO:0000256" key="7">
    <source>
        <dbReference type="ARBA" id="ARBA00032272"/>
    </source>
</evidence>
<accession>A0A2S9XJU7</accession>
<evidence type="ECO:0000256" key="6">
    <source>
        <dbReference type="ARBA" id="ARBA00032162"/>
    </source>
</evidence>
<evidence type="ECO:0000256" key="4">
    <source>
        <dbReference type="ARBA" id="ARBA00016377"/>
    </source>
</evidence>
<dbReference type="Pfam" id="PF00293">
    <property type="entry name" value="NUDIX"/>
    <property type="match status" value="1"/>
</dbReference>
<dbReference type="PANTHER" id="PTHR11839:SF18">
    <property type="entry name" value="NUDIX HYDROLASE DOMAIN-CONTAINING PROTEIN"/>
    <property type="match status" value="1"/>
</dbReference>
<comment type="cofactor">
    <cofactor evidence="2">
        <name>Mg(2+)</name>
        <dbReference type="ChEBI" id="CHEBI:18420"/>
    </cofactor>
</comment>
<name>A0A2S9XJU7_9BACT</name>
<dbReference type="EMBL" id="PVNK01000194">
    <property type="protein sequence ID" value="PRP93123.1"/>
    <property type="molecule type" value="Genomic_DNA"/>
</dbReference>
<comment type="catalytic activity">
    <reaction evidence="1">
        <text>GDP-alpha-D-mannose + H2O = alpha-D-mannose 1-phosphate + GMP + 2 H(+)</text>
        <dbReference type="Rhea" id="RHEA:27978"/>
        <dbReference type="ChEBI" id="CHEBI:15377"/>
        <dbReference type="ChEBI" id="CHEBI:15378"/>
        <dbReference type="ChEBI" id="CHEBI:57527"/>
        <dbReference type="ChEBI" id="CHEBI:58115"/>
        <dbReference type="ChEBI" id="CHEBI:58409"/>
    </reaction>
</comment>
<evidence type="ECO:0000259" key="8">
    <source>
        <dbReference type="PROSITE" id="PS51462"/>
    </source>
</evidence>
<keyword evidence="5 9" id="KW-0378">Hydrolase</keyword>